<name>X1PA51_9ZZZZ</name>
<dbReference type="AlphaFoldDB" id="X1PA51"/>
<reference evidence="2" key="1">
    <citation type="journal article" date="2014" name="Front. Microbiol.">
        <title>High frequency of phylogenetically diverse reductive dehalogenase-homologous genes in deep subseafloor sedimentary metagenomes.</title>
        <authorList>
            <person name="Kawai M."/>
            <person name="Futagami T."/>
            <person name="Toyoda A."/>
            <person name="Takaki Y."/>
            <person name="Nishi S."/>
            <person name="Hori S."/>
            <person name="Arai W."/>
            <person name="Tsubouchi T."/>
            <person name="Morono Y."/>
            <person name="Uchiyama I."/>
            <person name="Ito T."/>
            <person name="Fujiyama A."/>
            <person name="Inagaki F."/>
            <person name="Takami H."/>
        </authorList>
    </citation>
    <scope>NUCLEOTIDE SEQUENCE</scope>
    <source>
        <strain evidence="2">Expedition CK06-06</strain>
    </source>
</reference>
<accession>X1PA51</accession>
<evidence type="ECO:0000313" key="2">
    <source>
        <dbReference type="EMBL" id="GAI35895.1"/>
    </source>
</evidence>
<evidence type="ECO:0000256" key="1">
    <source>
        <dbReference type="SAM" id="MobiDB-lite"/>
    </source>
</evidence>
<feature type="non-terminal residue" evidence="2">
    <location>
        <position position="1"/>
    </location>
</feature>
<sequence>GRGQETDFSLGEEDKSSSSPFAIAREGEKVIEKETLSQILELSSKLKSNLEPTINKFIISSEDKLVVVMVEDWEIYFNLQKDIEWQITKLKAVLDEKIPSEKRKDLEYIELRFGNLAPFKYKD</sequence>
<comment type="caution">
    <text evidence="2">The sequence shown here is derived from an EMBL/GenBank/DDBJ whole genome shotgun (WGS) entry which is preliminary data.</text>
</comment>
<protein>
    <submittedName>
        <fullName evidence="2">Uncharacterized protein</fullName>
    </submittedName>
</protein>
<feature type="region of interest" description="Disordered" evidence="1">
    <location>
        <begin position="1"/>
        <end position="20"/>
    </location>
</feature>
<proteinExistence type="predicted"/>
<organism evidence="2">
    <name type="scientific">marine sediment metagenome</name>
    <dbReference type="NCBI Taxonomy" id="412755"/>
    <lineage>
        <taxon>unclassified sequences</taxon>
        <taxon>metagenomes</taxon>
        <taxon>ecological metagenomes</taxon>
    </lineage>
</organism>
<dbReference type="EMBL" id="BARV01023364">
    <property type="protein sequence ID" value="GAI35895.1"/>
    <property type="molecule type" value="Genomic_DNA"/>
</dbReference>
<gene>
    <name evidence="2" type="ORF">S06H3_38343</name>
</gene>